<dbReference type="GO" id="GO:1905515">
    <property type="term" value="P:non-motile cilium assembly"/>
    <property type="evidence" value="ECO:0007669"/>
    <property type="project" value="InterPro"/>
</dbReference>
<dbReference type="GO" id="GO:0005113">
    <property type="term" value="F:patched binding"/>
    <property type="evidence" value="ECO:0007669"/>
    <property type="project" value="TreeGrafter"/>
</dbReference>
<feature type="compositionally biased region" description="Low complexity" evidence="1">
    <location>
        <begin position="698"/>
        <end position="713"/>
    </location>
</feature>
<accession>A0A1I8IWW7</accession>
<feature type="compositionally biased region" description="Basic and acidic residues" evidence="1">
    <location>
        <begin position="686"/>
        <end position="697"/>
    </location>
</feature>
<evidence type="ECO:0000259" key="2">
    <source>
        <dbReference type="Pfam" id="PF14779"/>
    </source>
</evidence>
<dbReference type="Proteomes" id="UP000095280">
    <property type="component" value="Unplaced"/>
</dbReference>
<dbReference type="GO" id="GO:0005930">
    <property type="term" value="C:axoneme"/>
    <property type="evidence" value="ECO:0007669"/>
    <property type="project" value="TreeGrafter"/>
</dbReference>
<sequence>MSEVNQAGSADAPTTGDGAEVSGEASQQQPQQQSSDKWLVALKDPTPGLNTLSQCMVLTDVTGDGENRLVVADLGDTRTNMRLRVYKGTALAMENTIIDLPVGVAAFYLDTNTPRSPAVAVASGPSVFIYKNMRPYFRFTLPPLDLHPLEEEIWAAAREGRASAVQVRGIIEDLRNQGASITGRSQRLLALHPDQLQEFVEAYKTAPLRRLSVVTALDTLKKSHSEEDAISCLVMGTEACQVQVLDPQAFTVLAKMQLPSPPVFLCSSGLFDVDYRIVAACRDGVIYQLRRGAKEATQGIRLRASAVGMIRVDKHIVVATMDRQLSGYSTKGKELWRAALPAGVTALAPLSLPSKGFNAALVAMDNNTVCVYKDKLEVDRLVTEDVVTGIRFGRYGREEATLVTVGRSGGLAIYILKRSAKFVDGAGGVGGPPAKQFSRLPLPKKTRLFVDQTLRERDCAVSMHRQFLHDLYRLRLMTAENYVQALETKATPISASKEDPVKLACTVQGVGPVFRLTVGLQNASLTTAIAGLGISFAYDGLLYRLEKVYIPVPYLVPGLTYNFSTIVECLTDKGIADAIKVYILKRDNDSPLVTGVVNMPLIWIEQCGNECRIWCTLSLLMPAQKLTSNSSSFGQDCSTSIRMLNVTWLVPRMSSCCSCLQCRAMAFRSVSHTVLRRHWLARRRKQPELDSTREHQPRSSSSSIAQPSASCRSPRLLKLPLRQKSTDRRFGQWRASASATGLKSATRAQELRRRRSRPGLAAIISSRAAWPTPERLRSSRSRRVRPTDREAKPDSVAGEAQPERSKSGTHQKQNSFTKSLPVRERQCDPIAARQASSRNLQLAKRKSVSKQVPSNRRQKEPGLMAPSVPHQDMSSPVRQPVRCSSTDRLASHTRMECGRSRSSVYSRGSRQWRWSSRQVLPRRSRESRSRRPRIRSSSSGGQAPNQPADSCSAAASVAAAVSTQSVIVVNCCFRKQIMIIEQNSSD</sequence>
<dbReference type="InterPro" id="IPR028784">
    <property type="entry name" value="BBS1"/>
</dbReference>
<evidence type="ECO:0000256" key="1">
    <source>
        <dbReference type="SAM" id="MobiDB-lite"/>
    </source>
</evidence>
<feature type="region of interest" description="Disordered" evidence="1">
    <location>
        <begin position="1"/>
        <end position="35"/>
    </location>
</feature>
<feature type="compositionally biased region" description="Low complexity" evidence="1">
    <location>
        <begin position="26"/>
        <end position="35"/>
    </location>
</feature>
<feature type="region of interest" description="Disordered" evidence="1">
    <location>
        <begin position="914"/>
        <end position="949"/>
    </location>
</feature>
<dbReference type="PANTHER" id="PTHR20870:SF0">
    <property type="entry name" value="BARDET-BIEDL SYNDROME 1 PROTEIN"/>
    <property type="match status" value="1"/>
</dbReference>
<dbReference type="PANTHER" id="PTHR20870">
    <property type="entry name" value="BARDET-BIEDL SYNDROME 1 PROTEIN"/>
    <property type="match status" value="1"/>
</dbReference>
<organism evidence="4 5">
    <name type="scientific">Macrostomum lignano</name>
    <dbReference type="NCBI Taxonomy" id="282301"/>
    <lineage>
        <taxon>Eukaryota</taxon>
        <taxon>Metazoa</taxon>
        <taxon>Spiralia</taxon>
        <taxon>Lophotrochozoa</taxon>
        <taxon>Platyhelminthes</taxon>
        <taxon>Rhabditophora</taxon>
        <taxon>Macrostomorpha</taxon>
        <taxon>Macrostomida</taxon>
        <taxon>Macrostomidae</taxon>
        <taxon>Macrostomum</taxon>
    </lineage>
</organism>
<dbReference type="GO" id="GO:0061512">
    <property type="term" value="P:protein localization to cilium"/>
    <property type="evidence" value="ECO:0007669"/>
    <property type="project" value="TreeGrafter"/>
</dbReference>
<protein>
    <submittedName>
        <fullName evidence="5">BBS1 domain-containing protein</fullName>
    </submittedName>
</protein>
<feature type="domain" description="Bardet-Biedl syndrome 1 N-terminal" evidence="2">
    <location>
        <begin position="38"/>
        <end position="290"/>
    </location>
</feature>
<dbReference type="InterPro" id="IPR032728">
    <property type="entry name" value="BBS1_N"/>
</dbReference>
<dbReference type="GO" id="GO:0034464">
    <property type="term" value="C:BBSome"/>
    <property type="evidence" value="ECO:0007669"/>
    <property type="project" value="InterPro"/>
</dbReference>
<evidence type="ECO:0000313" key="4">
    <source>
        <dbReference type="Proteomes" id="UP000095280"/>
    </source>
</evidence>
<feature type="region of interest" description="Disordered" evidence="1">
    <location>
        <begin position="772"/>
        <end position="902"/>
    </location>
</feature>
<feature type="compositionally biased region" description="Polar residues" evidence="1">
    <location>
        <begin position="872"/>
        <end position="888"/>
    </location>
</feature>
<feature type="domain" description="Bardet-Biedl syndrome 1 protein GAE" evidence="3">
    <location>
        <begin position="501"/>
        <end position="600"/>
    </location>
</feature>
<evidence type="ECO:0000259" key="3">
    <source>
        <dbReference type="Pfam" id="PF23304"/>
    </source>
</evidence>
<reference evidence="5" key="1">
    <citation type="submission" date="2016-11" db="UniProtKB">
        <authorList>
            <consortium name="WormBaseParasite"/>
        </authorList>
    </citation>
    <scope>IDENTIFICATION</scope>
</reference>
<dbReference type="AlphaFoldDB" id="A0A1I8IWW7"/>
<feature type="region of interest" description="Disordered" evidence="1">
    <location>
        <begin position="685"/>
        <end position="760"/>
    </location>
</feature>
<dbReference type="InterPro" id="IPR056419">
    <property type="entry name" value="GAE_BBS1"/>
</dbReference>
<dbReference type="Pfam" id="PF14779">
    <property type="entry name" value="BBS1"/>
    <property type="match status" value="1"/>
</dbReference>
<dbReference type="WBParaSite" id="maker-uti_cns_0017611-snap-gene-0.2-mRNA-1">
    <property type="protein sequence ID" value="maker-uti_cns_0017611-snap-gene-0.2-mRNA-1"/>
    <property type="gene ID" value="maker-uti_cns_0017611-snap-gene-0.2"/>
</dbReference>
<evidence type="ECO:0000313" key="5">
    <source>
        <dbReference type="WBParaSite" id="maker-uti_cns_0017611-snap-gene-0.2-mRNA-1"/>
    </source>
</evidence>
<keyword evidence="4" id="KW-1185">Reference proteome</keyword>
<feature type="compositionally biased region" description="Polar residues" evidence="1">
    <location>
        <begin position="808"/>
        <end position="818"/>
    </location>
</feature>
<dbReference type="Pfam" id="PF23304">
    <property type="entry name" value="GAE_BBS1"/>
    <property type="match status" value="1"/>
</dbReference>
<dbReference type="GO" id="GO:0005813">
    <property type="term" value="C:centrosome"/>
    <property type="evidence" value="ECO:0007669"/>
    <property type="project" value="TreeGrafter"/>
</dbReference>
<feature type="compositionally biased region" description="Basic and acidic residues" evidence="1">
    <location>
        <begin position="889"/>
        <end position="899"/>
    </location>
</feature>
<proteinExistence type="predicted"/>
<feature type="compositionally biased region" description="Polar residues" evidence="1">
    <location>
        <begin position="735"/>
        <end position="747"/>
    </location>
</feature>
<dbReference type="SUPFAM" id="SSF50998">
    <property type="entry name" value="Quinoprotein alcohol dehydrogenase-like"/>
    <property type="match status" value="1"/>
</dbReference>
<dbReference type="GO" id="GO:0005119">
    <property type="term" value="F:smoothened binding"/>
    <property type="evidence" value="ECO:0007669"/>
    <property type="project" value="TreeGrafter"/>
</dbReference>
<dbReference type="InterPro" id="IPR011047">
    <property type="entry name" value="Quinoprotein_ADH-like_sf"/>
</dbReference>
<name>A0A1I8IWW7_9PLAT</name>